<proteinExistence type="predicted"/>
<name>A0A8H3AI14_9AGAM</name>
<dbReference type="Proteomes" id="UP000663850">
    <property type="component" value="Unassembled WGS sequence"/>
</dbReference>
<gene>
    <name evidence="2" type="ORF">RDB_LOCUS11729</name>
</gene>
<feature type="region of interest" description="Disordered" evidence="1">
    <location>
        <begin position="54"/>
        <end position="83"/>
    </location>
</feature>
<protein>
    <submittedName>
        <fullName evidence="2">Uncharacterized protein</fullName>
    </submittedName>
</protein>
<sequence>MFLFPWSILSRDSNRDRPNLWTWAWGILFLTTTTGSPRQMSALLGGSGNFTYAKSRTSEGAKRGDSGPSEDSYNNETKSALPGACQLGHQVETETNQQVTHIEFRPVGHGIPEYSPIGTSTQPEEYGLGKEAGF</sequence>
<evidence type="ECO:0000313" key="2">
    <source>
        <dbReference type="EMBL" id="CAE6422790.1"/>
    </source>
</evidence>
<feature type="region of interest" description="Disordered" evidence="1">
    <location>
        <begin position="114"/>
        <end position="134"/>
    </location>
</feature>
<organism evidence="2 3">
    <name type="scientific">Rhizoctonia solani</name>
    <dbReference type="NCBI Taxonomy" id="456999"/>
    <lineage>
        <taxon>Eukaryota</taxon>
        <taxon>Fungi</taxon>
        <taxon>Dikarya</taxon>
        <taxon>Basidiomycota</taxon>
        <taxon>Agaricomycotina</taxon>
        <taxon>Agaricomycetes</taxon>
        <taxon>Cantharellales</taxon>
        <taxon>Ceratobasidiaceae</taxon>
        <taxon>Rhizoctonia</taxon>
    </lineage>
</organism>
<comment type="caution">
    <text evidence="2">The sequence shown here is derived from an EMBL/GenBank/DDBJ whole genome shotgun (WGS) entry which is preliminary data.</text>
</comment>
<feature type="compositionally biased region" description="Basic and acidic residues" evidence="1">
    <location>
        <begin position="56"/>
        <end position="65"/>
    </location>
</feature>
<evidence type="ECO:0000313" key="3">
    <source>
        <dbReference type="Proteomes" id="UP000663850"/>
    </source>
</evidence>
<feature type="compositionally biased region" description="Polar residues" evidence="1">
    <location>
        <begin position="69"/>
        <end position="78"/>
    </location>
</feature>
<reference evidence="2" key="1">
    <citation type="submission" date="2021-01" db="EMBL/GenBank/DDBJ databases">
        <authorList>
            <person name="Kaushik A."/>
        </authorList>
    </citation>
    <scope>NUCLEOTIDE SEQUENCE</scope>
    <source>
        <strain evidence="2">Type strain: AG8-Rh-89/</strain>
    </source>
</reference>
<evidence type="ECO:0000256" key="1">
    <source>
        <dbReference type="SAM" id="MobiDB-lite"/>
    </source>
</evidence>
<dbReference type="EMBL" id="CAJMWZ010000650">
    <property type="protein sequence ID" value="CAE6422790.1"/>
    <property type="molecule type" value="Genomic_DNA"/>
</dbReference>
<accession>A0A8H3AI14</accession>
<dbReference type="AlphaFoldDB" id="A0A8H3AI14"/>